<dbReference type="RefSeq" id="WP_005953288.1">
    <property type="nucleotide sequence ID" value="NZ_AOJP01000017.1"/>
</dbReference>
<dbReference type="GO" id="GO:0003735">
    <property type="term" value="F:structural constituent of ribosome"/>
    <property type="evidence" value="ECO:0007669"/>
    <property type="project" value="InterPro"/>
</dbReference>
<dbReference type="Pfam" id="PF00177">
    <property type="entry name" value="Ribosomal_S7"/>
    <property type="match status" value="1"/>
</dbReference>
<evidence type="ECO:0000313" key="10">
    <source>
        <dbReference type="Proteomes" id="UP000031184"/>
    </source>
</evidence>
<evidence type="ECO:0000256" key="7">
    <source>
        <dbReference type="RuleBase" id="RU003619"/>
    </source>
</evidence>
<dbReference type="HAMAP" id="MF_00480_B">
    <property type="entry name" value="Ribosomal_uS7_B"/>
    <property type="match status" value="1"/>
</dbReference>
<dbReference type="NCBIfam" id="TIGR01029">
    <property type="entry name" value="rpsG_bact"/>
    <property type="match status" value="1"/>
</dbReference>
<dbReference type="InterPro" id="IPR023798">
    <property type="entry name" value="Ribosomal_uS7_dom"/>
</dbReference>
<keyword evidence="3 6" id="KW-0694">RNA-binding</keyword>
<evidence type="ECO:0000313" key="9">
    <source>
        <dbReference type="EMBL" id="KID48174.1"/>
    </source>
</evidence>
<dbReference type="PROSITE" id="PS00052">
    <property type="entry name" value="RIBOSOMAL_S7"/>
    <property type="match status" value="1"/>
</dbReference>
<dbReference type="GO" id="GO:0006412">
    <property type="term" value="P:translation"/>
    <property type="evidence" value="ECO:0007669"/>
    <property type="project" value="UniProtKB-UniRule"/>
</dbReference>
<evidence type="ECO:0000256" key="6">
    <source>
        <dbReference type="HAMAP-Rule" id="MF_00480"/>
    </source>
</evidence>
<dbReference type="Proteomes" id="UP000031184">
    <property type="component" value="Unassembled WGS sequence"/>
</dbReference>
<evidence type="ECO:0000256" key="5">
    <source>
        <dbReference type="ARBA" id="ARBA00023274"/>
    </source>
</evidence>
<keyword evidence="2 6" id="KW-0699">rRNA-binding</keyword>
<dbReference type="GeneID" id="75074855"/>
<dbReference type="EMBL" id="AUZI01000027">
    <property type="protein sequence ID" value="KID48174.1"/>
    <property type="molecule type" value="Genomic_DNA"/>
</dbReference>
<comment type="subunit">
    <text evidence="6">Part of the 30S ribosomal subunit. Contacts proteins S9 and S11.</text>
</comment>
<dbReference type="CDD" id="cd14869">
    <property type="entry name" value="uS7_Bacteria"/>
    <property type="match status" value="1"/>
</dbReference>
<keyword evidence="4 6" id="KW-0689">Ribosomal protein</keyword>
<dbReference type="SUPFAM" id="SSF47973">
    <property type="entry name" value="Ribosomal protein S7"/>
    <property type="match status" value="1"/>
</dbReference>
<comment type="similarity">
    <text evidence="1 6 7">Belongs to the universal ribosomal protein uS7 family.</text>
</comment>
<sequence>MSRRRAAVKRDVLPDSRYSDKVVTKVINSIMLDGKKAIAEGIFYGAMDIIKEKTGQEGYDVFKQALENIKPQIEVRSRRIGGATYQVPVEVRADRQQTLAIRWLTLYTRQRKEYGMVEKLAAELIAAANNEGATIKKKEDTYKMAEANRAFAHYKI</sequence>
<keyword evidence="5 6" id="KW-0687">Ribonucleoprotein</keyword>
<evidence type="ECO:0000256" key="1">
    <source>
        <dbReference type="ARBA" id="ARBA00007151"/>
    </source>
</evidence>
<evidence type="ECO:0000256" key="2">
    <source>
        <dbReference type="ARBA" id="ARBA00022730"/>
    </source>
</evidence>
<feature type="domain" description="Small ribosomal subunit protein uS7" evidence="8">
    <location>
        <begin position="2"/>
        <end position="149"/>
    </location>
</feature>
<evidence type="ECO:0000259" key="8">
    <source>
        <dbReference type="Pfam" id="PF00177"/>
    </source>
</evidence>
<dbReference type="InterPro" id="IPR036823">
    <property type="entry name" value="Ribosomal_uS7_dom_sf"/>
</dbReference>
<dbReference type="GO" id="GO:0019843">
    <property type="term" value="F:rRNA binding"/>
    <property type="evidence" value="ECO:0007669"/>
    <property type="project" value="UniProtKB-UniRule"/>
</dbReference>
<accession>A0A017H1V9</accession>
<comment type="caution">
    <text evidence="9">The sequence shown here is derived from an EMBL/GenBank/DDBJ whole genome shotgun (WGS) entry which is preliminary data.</text>
</comment>
<protein>
    <recommendedName>
        <fullName evidence="6">Small ribosomal subunit protein uS7</fullName>
    </recommendedName>
</protein>
<evidence type="ECO:0000256" key="4">
    <source>
        <dbReference type="ARBA" id="ARBA00022980"/>
    </source>
</evidence>
<dbReference type="InterPro" id="IPR000235">
    <property type="entry name" value="Ribosomal_uS7"/>
</dbReference>
<dbReference type="PATRIC" id="fig|1226633.4.peg.2171"/>
<gene>
    <name evidence="6" type="primary">rpsG</name>
    <name evidence="9" type="ORF">C095_10715</name>
</gene>
<dbReference type="InterPro" id="IPR005717">
    <property type="entry name" value="Ribosomal_uS7_bac/org-type"/>
</dbReference>
<dbReference type="OrthoDB" id="9807653at2"/>
<dbReference type="PANTHER" id="PTHR11205">
    <property type="entry name" value="RIBOSOMAL PROTEIN S7"/>
    <property type="match status" value="1"/>
</dbReference>
<proteinExistence type="inferred from homology"/>
<dbReference type="GO" id="GO:0015935">
    <property type="term" value="C:small ribosomal subunit"/>
    <property type="evidence" value="ECO:0007669"/>
    <property type="project" value="InterPro"/>
</dbReference>
<keyword evidence="6" id="KW-0820">tRNA-binding</keyword>
<name>A0A017H1V9_9FUSO</name>
<dbReference type="InterPro" id="IPR020606">
    <property type="entry name" value="Ribosomal_uS7_CS"/>
</dbReference>
<dbReference type="GO" id="GO:0000049">
    <property type="term" value="F:tRNA binding"/>
    <property type="evidence" value="ECO:0007669"/>
    <property type="project" value="UniProtKB-UniRule"/>
</dbReference>
<comment type="function">
    <text evidence="6">One of the primary rRNA binding proteins, it binds directly to 16S rRNA where it nucleates assembly of the head domain of the 30S subunit. Is located at the subunit interface close to the decoding center, probably blocks exit of the E-site tRNA.</text>
</comment>
<dbReference type="Gene3D" id="1.10.455.10">
    <property type="entry name" value="Ribosomal protein S7 domain"/>
    <property type="match status" value="1"/>
</dbReference>
<organism evidence="9 10">
    <name type="scientific">Fusobacterium necrophorum subsp. funduliforme B35</name>
    <dbReference type="NCBI Taxonomy" id="1226633"/>
    <lineage>
        <taxon>Bacteria</taxon>
        <taxon>Fusobacteriati</taxon>
        <taxon>Fusobacteriota</taxon>
        <taxon>Fusobacteriia</taxon>
        <taxon>Fusobacteriales</taxon>
        <taxon>Fusobacteriaceae</taxon>
        <taxon>Fusobacterium</taxon>
    </lineage>
</organism>
<dbReference type="PIRSF" id="PIRSF002122">
    <property type="entry name" value="RPS7p_RPS7a_RPS5e_RPS7o"/>
    <property type="match status" value="1"/>
</dbReference>
<dbReference type="FunFam" id="1.10.455.10:FF:000001">
    <property type="entry name" value="30S ribosomal protein S7"/>
    <property type="match status" value="1"/>
</dbReference>
<reference evidence="9 10" key="1">
    <citation type="submission" date="2013-08" db="EMBL/GenBank/DDBJ databases">
        <title>An opportunistic ruminal bacterium that causes liver abscesses in cattle.</title>
        <authorList>
            <person name="Benahmed F.H."/>
            <person name="Rasmussen M."/>
            <person name="Harbottle H."/>
            <person name="Soppet D."/>
            <person name="Nagaraja T.G."/>
            <person name="Davidson M."/>
        </authorList>
    </citation>
    <scope>NUCLEOTIDE SEQUENCE [LARGE SCALE GENOMIC DNA]</scope>
    <source>
        <strain evidence="9 10">B35</strain>
    </source>
</reference>
<evidence type="ECO:0000256" key="3">
    <source>
        <dbReference type="ARBA" id="ARBA00022884"/>
    </source>
</evidence>
<dbReference type="AlphaFoldDB" id="A0A017H1V9"/>